<evidence type="ECO:0000256" key="1">
    <source>
        <dbReference type="SAM" id="MobiDB-lite"/>
    </source>
</evidence>
<dbReference type="AlphaFoldDB" id="A0A645J973"/>
<comment type="caution">
    <text evidence="2">The sequence shown here is derived from an EMBL/GenBank/DDBJ whole genome shotgun (WGS) entry which is preliminary data.</text>
</comment>
<proteinExistence type="predicted"/>
<reference evidence="2" key="1">
    <citation type="submission" date="2019-08" db="EMBL/GenBank/DDBJ databases">
        <authorList>
            <person name="Kucharzyk K."/>
            <person name="Murdoch R.W."/>
            <person name="Higgins S."/>
            <person name="Loffler F."/>
        </authorList>
    </citation>
    <scope>NUCLEOTIDE SEQUENCE</scope>
</reference>
<protein>
    <submittedName>
        <fullName evidence="2">Uncharacterized protein</fullName>
    </submittedName>
</protein>
<gene>
    <name evidence="2" type="ORF">SDC9_206980</name>
</gene>
<evidence type="ECO:0000313" key="2">
    <source>
        <dbReference type="EMBL" id="MPN59259.1"/>
    </source>
</evidence>
<name>A0A645J973_9ZZZZ</name>
<sequence>MTAGMTQMAQRGGVNPADRAVTHHDVKHPQYRFGLTDKQVVVAQIDQCAAQLKIVINRARFFIGWQGEDRLVEQLQQHMVQFADPSRDPEIVFHHPLDRLVAFAAVV</sequence>
<accession>A0A645J973</accession>
<dbReference type="EMBL" id="VSSQ01133060">
    <property type="protein sequence ID" value="MPN59259.1"/>
    <property type="molecule type" value="Genomic_DNA"/>
</dbReference>
<organism evidence="2">
    <name type="scientific">bioreactor metagenome</name>
    <dbReference type="NCBI Taxonomy" id="1076179"/>
    <lineage>
        <taxon>unclassified sequences</taxon>
        <taxon>metagenomes</taxon>
        <taxon>ecological metagenomes</taxon>
    </lineage>
</organism>
<feature type="region of interest" description="Disordered" evidence="1">
    <location>
        <begin position="1"/>
        <end position="21"/>
    </location>
</feature>